<name>A0A915DXP8_9BILA</name>
<dbReference type="Proteomes" id="UP000887574">
    <property type="component" value="Unplaced"/>
</dbReference>
<organism evidence="2 3">
    <name type="scientific">Ditylenchus dipsaci</name>
    <dbReference type="NCBI Taxonomy" id="166011"/>
    <lineage>
        <taxon>Eukaryota</taxon>
        <taxon>Metazoa</taxon>
        <taxon>Ecdysozoa</taxon>
        <taxon>Nematoda</taxon>
        <taxon>Chromadorea</taxon>
        <taxon>Rhabditida</taxon>
        <taxon>Tylenchina</taxon>
        <taxon>Tylenchomorpha</taxon>
        <taxon>Sphaerularioidea</taxon>
        <taxon>Anguinidae</taxon>
        <taxon>Anguininae</taxon>
        <taxon>Ditylenchus</taxon>
    </lineage>
</organism>
<accession>A0A915DXP8</accession>
<feature type="compositionally biased region" description="Low complexity" evidence="1">
    <location>
        <begin position="8"/>
        <end position="17"/>
    </location>
</feature>
<feature type="compositionally biased region" description="Polar residues" evidence="1">
    <location>
        <begin position="18"/>
        <end position="27"/>
    </location>
</feature>
<protein>
    <submittedName>
        <fullName evidence="3">Uncharacterized protein</fullName>
    </submittedName>
</protein>
<reference evidence="3" key="1">
    <citation type="submission" date="2022-11" db="UniProtKB">
        <authorList>
            <consortium name="WormBaseParasite"/>
        </authorList>
    </citation>
    <scope>IDENTIFICATION</scope>
</reference>
<proteinExistence type="predicted"/>
<dbReference type="WBParaSite" id="jg23840">
    <property type="protein sequence ID" value="jg23840"/>
    <property type="gene ID" value="jg23840"/>
</dbReference>
<evidence type="ECO:0000256" key="1">
    <source>
        <dbReference type="SAM" id="MobiDB-lite"/>
    </source>
</evidence>
<feature type="region of interest" description="Disordered" evidence="1">
    <location>
        <begin position="1"/>
        <end position="68"/>
    </location>
</feature>
<evidence type="ECO:0000313" key="2">
    <source>
        <dbReference type="Proteomes" id="UP000887574"/>
    </source>
</evidence>
<sequence length="321" mass="36414">MSANFWPSRSSSVSSASKKPQNASYSLETVEEEGQLHPSSSSSSTASCETPPNAEKTVQCFTPPRGELNDQEKLKPILKNSSMKSANVFRISIQDNLDKLVELPSLCVWDRLESPGNFMRGRLAIQLKTKGFLIRRETGWMGCYCLISRQGHLIQGKEDHHICGKVHEISDGKKVLKKYCLLTVKWKFGAISINLLENQFKSGGVSSWMHMSRTFNRILSRRNNDVVRRAHFEDVGNADGNEEDRDSSSLEFSTSVGKVSQVAEKSALFQPPNTVRRRHSEAAWMHSKSRYDKKPLPEWINDFGTANRFRLTKDYFENYEG</sequence>
<evidence type="ECO:0000313" key="3">
    <source>
        <dbReference type="WBParaSite" id="jg23840"/>
    </source>
</evidence>
<keyword evidence="2" id="KW-1185">Reference proteome</keyword>
<dbReference type="AlphaFoldDB" id="A0A915DXP8"/>